<gene>
    <name evidence="4" type="ORF">P9B03_04150</name>
</gene>
<evidence type="ECO:0000256" key="1">
    <source>
        <dbReference type="ARBA" id="ARBA00008950"/>
    </source>
</evidence>
<dbReference type="Gene3D" id="3.60.21.10">
    <property type="match status" value="1"/>
</dbReference>
<name>A0AAW9NMH1_9BACL</name>
<dbReference type="SUPFAM" id="SSF56300">
    <property type="entry name" value="Metallo-dependent phosphatases"/>
    <property type="match status" value="1"/>
</dbReference>
<dbReference type="AlphaFoldDB" id="A0AAW9NMH1"/>
<evidence type="ECO:0000256" key="2">
    <source>
        <dbReference type="RuleBase" id="RU362039"/>
    </source>
</evidence>
<dbReference type="Pfam" id="PF12850">
    <property type="entry name" value="Metallophos_2"/>
    <property type="match status" value="1"/>
</dbReference>
<keyword evidence="5" id="KW-1185">Reference proteome</keyword>
<comment type="similarity">
    <text evidence="1 2">Belongs to the metallophosphoesterase superfamily. YfcE family.</text>
</comment>
<comment type="caution">
    <text evidence="4">The sequence shown here is derived from an EMBL/GenBank/DDBJ whole genome shotgun (WGS) entry which is preliminary data.</text>
</comment>
<dbReference type="NCBIfam" id="TIGR00040">
    <property type="entry name" value="yfcE"/>
    <property type="match status" value="1"/>
</dbReference>
<dbReference type="EMBL" id="JARSFG010000005">
    <property type="protein sequence ID" value="MEC1177666.1"/>
    <property type="molecule type" value="Genomic_DNA"/>
</dbReference>
<accession>A0AAW9NMH1</accession>
<dbReference type="RefSeq" id="WP_326122107.1">
    <property type="nucleotide sequence ID" value="NZ_JARSFG010000005.1"/>
</dbReference>
<dbReference type="Proteomes" id="UP001344888">
    <property type="component" value="Unassembled WGS sequence"/>
</dbReference>
<dbReference type="GO" id="GO:0016787">
    <property type="term" value="F:hydrolase activity"/>
    <property type="evidence" value="ECO:0007669"/>
    <property type="project" value="UniProtKB-UniRule"/>
</dbReference>
<dbReference type="InterPro" id="IPR024654">
    <property type="entry name" value="Calcineurin-like_PHP_lpxH"/>
</dbReference>
<dbReference type="InterPro" id="IPR000979">
    <property type="entry name" value="Phosphodiesterase_MJ0936/Vps29"/>
</dbReference>
<dbReference type="EC" id="3.1.4.-" evidence="2"/>
<comment type="cofactor">
    <cofactor evidence="2">
        <name>a divalent metal cation</name>
        <dbReference type="ChEBI" id="CHEBI:60240"/>
    </cofactor>
</comment>
<evidence type="ECO:0000313" key="5">
    <source>
        <dbReference type="Proteomes" id="UP001344888"/>
    </source>
</evidence>
<dbReference type="CDD" id="cd00841">
    <property type="entry name" value="MPP_YfcE"/>
    <property type="match status" value="1"/>
</dbReference>
<feature type="domain" description="Calcineurin-like phosphoesterase" evidence="3">
    <location>
        <begin position="1"/>
        <end position="146"/>
    </location>
</feature>
<dbReference type="InterPro" id="IPR029052">
    <property type="entry name" value="Metallo-depent_PP-like"/>
</dbReference>
<dbReference type="PANTHER" id="PTHR11124">
    <property type="entry name" value="VACUOLAR SORTING PROTEIN VPS29"/>
    <property type="match status" value="1"/>
</dbReference>
<keyword evidence="2" id="KW-0479">Metal-binding</keyword>
<evidence type="ECO:0000313" key="4">
    <source>
        <dbReference type="EMBL" id="MEC1177666.1"/>
    </source>
</evidence>
<reference evidence="4 5" key="1">
    <citation type="submission" date="2023-03" db="EMBL/GenBank/DDBJ databases">
        <title>Bacillus Genome Sequencing.</title>
        <authorList>
            <person name="Dunlap C."/>
        </authorList>
    </citation>
    <scope>NUCLEOTIDE SEQUENCE [LARGE SCALE GENOMIC DNA]</scope>
    <source>
        <strain evidence="4 5">B-59205</strain>
    </source>
</reference>
<dbReference type="GO" id="GO:0046872">
    <property type="term" value="F:metal ion binding"/>
    <property type="evidence" value="ECO:0007669"/>
    <property type="project" value="UniProtKB-KW"/>
</dbReference>
<proteinExistence type="inferred from homology"/>
<dbReference type="InterPro" id="IPR041802">
    <property type="entry name" value="MPP_YfcE"/>
</dbReference>
<evidence type="ECO:0000259" key="3">
    <source>
        <dbReference type="Pfam" id="PF12850"/>
    </source>
</evidence>
<protein>
    <recommendedName>
        <fullName evidence="2">Phosphoesterase</fullName>
        <ecNumber evidence="2">3.1.4.-</ecNumber>
    </recommendedName>
</protein>
<sequence length="167" mass="18985">MKIVVMSDTHGDAEVIRLVREQQEDSDLLIHCGDSELSYDHPHLANIVRVRGNCDYTDNRFPDEEVVSQGDVKIYITHGHLFQVKSSLLPLSYRAKEIGANICCFGHSHLLGAEMIDGILFINPGSLLMPRGRREQSYVVITVENKAYKVECFTRQGELFETMQFAR</sequence>
<organism evidence="4 5">
    <name type="scientific">Metasolibacillus meyeri</name>
    <dbReference type="NCBI Taxonomy" id="1071052"/>
    <lineage>
        <taxon>Bacteria</taxon>
        <taxon>Bacillati</taxon>
        <taxon>Bacillota</taxon>
        <taxon>Bacilli</taxon>
        <taxon>Bacillales</taxon>
        <taxon>Caryophanaceae</taxon>
        <taxon>Metasolibacillus</taxon>
    </lineage>
</organism>